<protein>
    <submittedName>
        <fullName evidence="4">Alpha/beta hydrolase</fullName>
    </submittedName>
</protein>
<dbReference type="GO" id="GO:0008233">
    <property type="term" value="F:peptidase activity"/>
    <property type="evidence" value="ECO:0007669"/>
    <property type="project" value="InterPro"/>
</dbReference>
<organism evidence="4 5">
    <name type="scientific">Ancylomarina euxinus</name>
    <dbReference type="NCBI Taxonomy" id="2283627"/>
    <lineage>
        <taxon>Bacteria</taxon>
        <taxon>Pseudomonadati</taxon>
        <taxon>Bacteroidota</taxon>
        <taxon>Bacteroidia</taxon>
        <taxon>Marinilabiliales</taxon>
        <taxon>Marinifilaceae</taxon>
        <taxon>Ancylomarina</taxon>
    </lineage>
</organism>
<dbReference type="Pfam" id="PF00561">
    <property type="entry name" value="Abhydrolase_1"/>
    <property type="match status" value="1"/>
</dbReference>
<comment type="similarity">
    <text evidence="1">Belongs to the peptidase S33 family.</text>
</comment>
<dbReference type="GO" id="GO:0006508">
    <property type="term" value="P:proteolysis"/>
    <property type="evidence" value="ECO:0007669"/>
    <property type="project" value="InterPro"/>
</dbReference>
<proteinExistence type="inferred from homology"/>
<dbReference type="GO" id="GO:0016020">
    <property type="term" value="C:membrane"/>
    <property type="evidence" value="ECO:0007669"/>
    <property type="project" value="TreeGrafter"/>
</dbReference>
<gene>
    <name evidence="4" type="ORF">DWB61_12710</name>
</gene>
<sequence>MWNMKNYLFLITIALSLNLCSCEKDKLTEDKTPKFQPIEFVKIGGIDQVISVKGNDLSKPVLLILHGGPGYAMLPLFHMKLSELENHFIIVNWDQRGAGRSYSDDIDVSSMTLNQSISDAHELTIKLKNKFNKDKIYLLGHSWGTVLGIELIKDYPQDYSAYIGVGQVVNVIKNEQHSYAFALNQATTHNNSFGINELVSVGAPNNDGEYLNDKGYEITNKWMEFYGGSIFGQTSSDEVTDLILSDDIYADYKDQWSKGVNFSQQLFDDPNVWSFDFSRTHLDLSLPVYFFMGNHDYDTPFTLVEQYYNTLKAPRKQLVWFENSAHFPFYEERGKFISELIKLSDL</sequence>
<dbReference type="Proteomes" id="UP000285794">
    <property type="component" value="Unassembled WGS sequence"/>
</dbReference>
<dbReference type="SUPFAM" id="SSF53474">
    <property type="entry name" value="alpha/beta-Hydrolases"/>
    <property type="match status" value="1"/>
</dbReference>
<evidence type="ECO:0000256" key="1">
    <source>
        <dbReference type="ARBA" id="ARBA00010088"/>
    </source>
</evidence>
<accession>A0A425XZ87</accession>
<dbReference type="PANTHER" id="PTHR43798">
    <property type="entry name" value="MONOACYLGLYCEROL LIPASE"/>
    <property type="match status" value="1"/>
</dbReference>
<dbReference type="InterPro" id="IPR002410">
    <property type="entry name" value="Peptidase_S33"/>
</dbReference>
<evidence type="ECO:0000259" key="3">
    <source>
        <dbReference type="Pfam" id="PF00561"/>
    </source>
</evidence>
<dbReference type="AlphaFoldDB" id="A0A425XZ87"/>
<reference evidence="4 5" key="1">
    <citation type="submission" date="2018-07" db="EMBL/GenBank/DDBJ databases">
        <title>Draft genome sequence of Ancylomarina sp. M1P.</title>
        <authorList>
            <person name="Yadav S."/>
            <person name="Villanueva L."/>
            <person name="Damste J.S.S."/>
        </authorList>
    </citation>
    <scope>NUCLEOTIDE SEQUENCE [LARGE SCALE GENOMIC DNA]</scope>
    <source>
        <strain evidence="4 5">M1P</strain>
    </source>
</reference>
<dbReference type="InterPro" id="IPR029058">
    <property type="entry name" value="AB_hydrolase_fold"/>
</dbReference>
<name>A0A425XZ87_9BACT</name>
<dbReference type="InterPro" id="IPR050266">
    <property type="entry name" value="AB_hydrolase_sf"/>
</dbReference>
<dbReference type="EMBL" id="QQWG01000013">
    <property type="protein sequence ID" value="RRG20401.1"/>
    <property type="molecule type" value="Genomic_DNA"/>
</dbReference>
<keyword evidence="5" id="KW-1185">Reference proteome</keyword>
<evidence type="ECO:0000313" key="4">
    <source>
        <dbReference type="EMBL" id="RRG20401.1"/>
    </source>
</evidence>
<feature type="domain" description="AB hydrolase-1" evidence="3">
    <location>
        <begin position="60"/>
        <end position="332"/>
    </location>
</feature>
<dbReference type="PANTHER" id="PTHR43798:SF33">
    <property type="entry name" value="HYDROLASE, PUTATIVE (AFU_ORTHOLOGUE AFUA_2G14860)-RELATED"/>
    <property type="match status" value="1"/>
</dbReference>
<dbReference type="PRINTS" id="PR00793">
    <property type="entry name" value="PROAMNOPTASE"/>
</dbReference>
<dbReference type="InterPro" id="IPR000073">
    <property type="entry name" value="AB_hydrolase_1"/>
</dbReference>
<keyword evidence="2 4" id="KW-0378">Hydrolase</keyword>
<evidence type="ECO:0000256" key="2">
    <source>
        <dbReference type="ARBA" id="ARBA00022801"/>
    </source>
</evidence>
<evidence type="ECO:0000313" key="5">
    <source>
        <dbReference type="Proteomes" id="UP000285794"/>
    </source>
</evidence>
<comment type="caution">
    <text evidence="4">The sequence shown here is derived from an EMBL/GenBank/DDBJ whole genome shotgun (WGS) entry which is preliminary data.</text>
</comment>
<dbReference type="Gene3D" id="3.40.50.1820">
    <property type="entry name" value="alpha/beta hydrolase"/>
    <property type="match status" value="1"/>
</dbReference>